<gene>
    <name evidence="8" type="ORF">H8911_09495</name>
</gene>
<evidence type="ECO:0000256" key="4">
    <source>
        <dbReference type="ARBA" id="ARBA00022729"/>
    </source>
</evidence>
<comment type="subcellular location">
    <subcellularLocation>
        <location evidence="1">Periplasm</location>
    </subcellularLocation>
</comment>
<organism evidence="8 9">
    <name type="scientific">Holdemanella hominis</name>
    <dbReference type="NCBI Taxonomy" id="2764327"/>
    <lineage>
        <taxon>Bacteria</taxon>
        <taxon>Bacillati</taxon>
        <taxon>Bacillota</taxon>
        <taxon>Erysipelotrichia</taxon>
        <taxon>Erysipelotrichales</taxon>
        <taxon>Erysipelotrichaceae</taxon>
        <taxon>Holdemanella</taxon>
    </lineage>
</organism>
<dbReference type="Pfam" id="PF16822">
    <property type="entry name" value="ALGX"/>
    <property type="match status" value="1"/>
</dbReference>
<accession>A0ABR7KJN8</accession>
<sequence length="349" mass="39824">MKEKIIMFVFCFVIFGISISTLFNQTVSLFKKDEKVSDVVKGHELETKKDKSGVKGAVDSFTSNLTGKKEGAKAASEVTKKTSGNTYIESTQVLLGKEDWLFYKSTEDGDPISDYQGINHYDEATMQAVADKLTNERNQFSNYGIDFYILSIPNKSSVYPEYMPDTIERKDTTSKTDLLMKYLEENTDLNVVDVKPTLVKAKKKQQVYYKSDTHFNQIGAFVTVQALKDKIDGKTDKLKDVKFGKITNHYSGDLARLCDMQDTFNNDTQYQLDPATVNTKIKSDKKILVIGDSYSDEMLSILSQYFAEAQTVNIWSFEPSLLDEYKPDIVVWEHAERYTDRFNWISLFG</sequence>
<evidence type="ECO:0000313" key="8">
    <source>
        <dbReference type="EMBL" id="MBC6012944.1"/>
    </source>
</evidence>
<dbReference type="EMBL" id="JACRWH010000046">
    <property type="protein sequence ID" value="MBC6012944.1"/>
    <property type="molecule type" value="Genomic_DNA"/>
</dbReference>
<keyword evidence="6" id="KW-0016">Alginate biosynthesis</keyword>
<evidence type="ECO:0000259" key="7">
    <source>
        <dbReference type="Pfam" id="PF16822"/>
    </source>
</evidence>
<evidence type="ECO:0000256" key="5">
    <source>
        <dbReference type="ARBA" id="ARBA00022764"/>
    </source>
</evidence>
<feature type="domain" description="AlgX/AlgJ SGNH hydrolase-like" evidence="7">
    <location>
        <begin position="93"/>
        <end position="305"/>
    </location>
</feature>
<protein>
    <recommendedName>
        <fullName evidence="7">AlgX/AlgJ SGNH hydrolase-like domain-containing protein</fullName>
    </recommendedName>
</protein>
<evidence type="ECO:0000256" key="2">
    <source>
        <dbReference type="ARBA" id="ARBA00005182"/>
    </source>
</evidence>
<dbReference type="InterPro" id="IPR031811">
    <property type="entry name" value="ALGX/ALGJ_SGNH-like"/>
</dbReference>
<keyword evidence="5" id="KW-0574">Periplasm</keyword>
<keyword evidence="3" id="KW-0808">Transferase</keyword>
<keyword evidence="4" id="KW-0732">Signal</keyword>
<comment type="pathway">
    <text evidence="2">Glycan biosynthesis; alginate biosynthesis.</text>
</comment>
<evidence type="ECO:0000256" key="6">
    <source>
        <dbReference type="ARBA" id="ARBA00022841"/>
    </source>
</evidence>
<evidence type="ECO:0000256" key="3">
    <source>
        <dbReference type="ARBA" id="ARBA00022679"/>
    </source>
</evidence>
<keyword evidence="9" id="KW-1185">Reference proteome</keyword>
<evidence type="ECO:0000256" key="1">
    <source>
        <dbReference type="ARBA" id="ARBA00004418"/>
    </source>
</evidence>
<dbReference type="Proteomes" id="UP000649075">
    <property type="component" value="Unassembled WGS sequence"/>
</dbReference>
<name>A0ABR7KJN8_9FIRM</name>
<evidence type="ECO:0000313" key="9">
    <source>
        <dbReference type="Proteomes" id="UP000649075"/>
    </source>
</evidence>
<reference evidence="8 9" key="1">
    <citation type="submission" date="2020-08" db="EMBL/GenBank/DDBJ databases">
        <authorList>
            <person name="Liu C."/>
            <person name="Sun Q."/>
        </authorList>
    </citation>
    <scope>NUCLEOTIDE SEQUENCE [LARGE SCALE GENOMIC DNA]</scope>
    <source>
        <strain evidence="8 9">L34</strain>
    </source>
</reference>
<proteinExistence type="predicted"/>
<comment type="caution">
    <text evidence="8">The sequence shown here is derived from an EMBL/GenBank/DDBJ whole genome shotgun (WGS) entry which is preliminary data.</text>
</comment>
<dbReference type="RefSeq" id="WP_186999477.1">
    <property type="nucleotide sequence ID" value="NZ_JACRWH010000046.1"/>
</dbReference>